<dbReference type="InParanoid" id="A0A369K9C0"/>
<keyword evidence="2" id="KW-1185">Reference proteome</keyword>
<feature type="non-terminal residue" evidence="1">
    <location>
        <position position="1"/>
    </location>
</feature>
<dbReference type="EMBL" id="LUEZ02000007">
    <property type="protein sequence ID" value="RDB30172.1"/>
    <property type="molecule type" value="Genomic_DNA"/>
</dbReference>
<name>A0A369K9C0_HYPMA</name>
<organism evidence="1 2">
    <name type="scientific">Hypsizygus marmoreus</name>
    <name type="common">White beech mushroom</name>
    <name type="synonym">Agaricus marmoreus</name>
    <dbReference type="NCBI Taxonomy" id="39966"/>
    <lineage>
        <taxon>Eukaryota</taxon>
        <taxon>Fungi</taxon>
        <taxon>Dikarya</taxon>
        <taxon>Basidiomycota</taxon>
        <taxon>Agaricomycotina</taxon>
        <taxon>Agaricomycetes</taxon>
        <taxon>Agaricomycetidae</taxon>
        <taxon>Agaricales</taxon>
        <taxon>Tricholomatineae</taxon>
        <taxon>Lyophyllaceae</taxon>
        <taxon>Hypsizygus</taxon>
    </lineage>
</organism>
<comment type="caution">
    <text evidence="1">The sequence shown here is derived from an EMBL/GenBank/DDBJ whole genome shotgun (WGS) entry which is preliminary data.</text>
</comment>
<reference evidence="1" key="1">
    <citation type="submission" date="2018-04" db="EMBL/GenBank/DDBJ databases">
        <title>Whole genome sequencing of Hypsizygus marmoreus.</title>
        <authorList>
            <person name="Choi I.-G."/>
            <person name="Min B."/>
            <person name="Kim J.-G."/>
            <person name="Kim S."/>
            <person name="Oh Y.-L."/>
            <person name="Kong W.-S."/>
            <person name="Park H."/>
            <person name="Jeong J."/>
            <person name="Song E.-S."/>
        </authorList>
    </citation>
    <scope>NUCLEOTIDE SEQUENCE [LARGE SCALE GENOMIC DNA]</scope>
    <source>
        <strain evidence="1">51987-8</strain>
    </source>
</reference>
<accession>A0A369K9C0</accession>
<dbReference type="AlphaFoldDB" id="A0A369K9C0"/>
<evidence type="ECO:0000313" key="1">
    <source>
        <dbReference type="EMBL" id="RDB30172.1"/>
    </source>
</evidence>
<proteinExistence type="predicted"/>
<dbReference type="Proteomes" id="UP000076154">
    <property type="component" value="Unassembled WGS sequence"/>
</dbReference>
<protein>
    <submittedName>
        <fullName evidence="1">Uncharacterized protein</fullName>
    </submittedName>
</protein>
<evidence type="ECO:0000313" key="2">
    <source>
        <dbReference type="Proteomes" id="UP000076154"/>
    </source>
</evidence>
<sequence>ILFQSVVTSLGQNRSQLVQQLQKDRGCQLPTVSVWFFGFRKFPQLVAVAGCLDRSSKTGPNWTFKH</sequence>
<gene>
    <name evidence="1" type="ORF">Hypma_012328</name>
</gene>